<evidence type="ECO:0000313" key="2">
    <source>
        <dbReference type="EMBL" id="KPM30630.1"/>
    </source>
</evidence>
<keyword evidence="3" id="KW-1185">Reference proteome</keyword>
<gene>
    <name evidence="2" type="ORF">I595_3124</name>
</gene>
<evidence type="ECO:0000313" key="3">
    <source>
        <dbReference type="Proteomes" id="UP000050280"/>
    </source>
</evidence>
<keyword evidence="1" id="KW-1133">Transmembrane helix</keyword>
<sequence>MIQYLNHQLKQWHPFRYRCTFALGTTMAWLAPTLGLRVLI</sequence>
<protein>
    <submittedName>
        <fullName evidence="2">Uncharacterized protein</fullName>
    </submittedName>
</protein>
<reference evidence="2 3" key="1">
    <citation type="submission" date="2015-09" db="EMBL/GenBank/DDBJ databases">
        <title>Genome sequence of the marine flavobacterium Croceitalea dokdonensis DOKDO 023 that contains proton- and sodium-pumping rhodopsins.</title>
        <authorList>
            <person name="Kwon S.-K."/>
            <person name="Lee H.K."/>
            <person name="Kwak M.-J."/>
            <person name="Kim J.F."/>
        </authorList>
    </citation>
    <scope>NUCLEOTIDE SEQUENCE [LARGE SCALE GENOMIC DNA]</scope>
    <source>
        <strain evidence="2 3">DOKDO 023</strain>
    </source>
</reference>
<proteinExistence type="predicted"/>
<keyword evidence="1" id="KW-0812">Transmembrane</keyword>
<keyword evidence="1" id="KW-0472">Membrane</keyword>
<evidence type="ECO:0000256" key="1">
    <source>
        <dbReference type="SAM" id="Phobius"/>
    </source>
</evidence>
<comment type="caution">
    <text evidence="2">The sequence shown here is derived from an EMBL/GenBank/DDBJ whole genome shotgun (WGS) entry which is preliminary data.</text>
</comment>
<organism evidence="2 3">
    <name type="scientific">Croceitalea dokdonensis DOKDO 023</name>
    <dbReference type="NCBI Taxonomy" id="1300341"/>
    <lineage>
        <taxon>Bacteria</taxon>
        <taxon>Pseudomonadati</taxon>
        <taxon>Bacteroidota</taxon>
        <taxon>Flavobacteriia</taxon>
        <taxon>Flavobacteriales</taxon>
        <taxon>Flavobacteriaceae</taxon>
        <taxon>Croceitalea</taxon>
    </lineage>
</organism>
<feature type="transmembrane region" description="Helical" evidence="1">
    <location>
        <begin position="21"/>
        <end position="39"/>
    </location>
</feature>
<dbReference type="Proteomes" id="UP000050280">
    <property type="component" value="Unassembled WGS sequence"/>
</dbReference>
<dbReference type="EMBL" id="LDJX01000007">
    <property type="protein sequence ID" value="KPM30630.1"/>
    <property type="molecule type" value="Genomic_DNA"/>
</dbReference>
<dbReference type="AlphaFoldDB" id="A0A0P7AS15"/>
<accession>A0A0P7AS15</accession>
<name>A0A0P7AS15_9FLAO</name>